<dbReference type="AlphaFoldDB" id="A0A0E9P551"/>
<dbReference type="EMBL" id="GBXM01109071">
    <property type="protein sequence ID" value="JAG99505.1"/>
    <property type="molecule type" value="Transcribed_RNA"/>
</dbReference>
<proteinExistence type="predicted"/>
<organism evidence="1">
    <name type="scientific">Anguilla anguilla</name>
    <name type="common">European freshwater eel</name>
    <name type="synonym">Muraena anguilla</name>
    <dbReference type="NCBI Taxonomy" id="7936"/>
    <lineage>
        <taxon>Eukaryota</taxon>
        <taxon>Metazoa</taxon>
        <taxon>Chordata</taxon>
        <taxon>Craniata</taxon>
        <taxon>Vertebrata</taxon>
        <taxon>Euteleostomi</taxon>
        <taxon>Actinopterygii</taxon>
        <taxon>Neopterygii</taxon>
        <taxon>Teleostei</taxon>
        <taxon>Anguilliformes</taxon>
        <taxon>Anguillidae</taxon>
        <taxon>Anguilla</taxon>
    </lineage>
</organism>
<reference evidence="1" key="2">
    <citation type="journal article" date="2015" name="Fish Shellfish Immunol.">
        <title>Early steps in the European eel (Anguilla anguilla)-Vibrio vulnificus interaction in the gills: Role of the RtxA13 toxin.</title>
        <authorList>
            <person name="Callol A."/>
            <person name="Pajuelo D."/>
            <person name="Ebbesson L."/>
            <person name="Teles M."/>
            <person name="MacKenzie S."/>
            <person name="Amaro C."/>
        </authorList>
    </citation>
    <scope>NUCLEOTIDE SEQUENCE</scope>
</reference>
<sequence>MMPEHAVTALADLDGHIFQVLQSGQFCFLKHNKVLFLRASCCLASMYRHLNSHIYS</sequence>
<name>A0A0E9P551_ANGAN</name>
<evidence type="ECO:0000313" key="1">
    <source>
        <dbReference type="EMBL" id="JAG99505.1"/>
    </source>
</evidence>
<reference evidence="1" key="1">
    <citation type="submission" date="2014-11" db="EMBL/GenBank/DDBJ databases">
        <authorList>
            <person name="Amaro Gonzalez C."/>
        </authorList>
    </citation>
    <scope>NUCLEOTIDE SEQUENCE</scope>
</reference>
<protein>
    <submittedName>
        <fullName evidence="1">Uncharacterized protein</fullName>
    </submittedName>
</protein>
<accession>A0A0E9P551</accession>